<dbReference type="InterPro" id="IPR044005">
    <property type="entry name" value="DZR_2"/>
</dbReference>
<dbReference type="Gene3D" id="3.40.50.2020">
    <property type="match status" value="1"/>
</dbReference>
<feature type="domain" description="Double zinc ribbon" evidence="3">
    <location>
        <begin position="5"/>
        <end position="63"/>
    </location>
</feature>
<dbReference type="PANTHER" id="PTHR47505">
    <property type="entry name" value="DNA UTILIZATION PROTEIN YHGH"/>
    <property type="match status" value="1"/>
</dbReference>
<protein>
    <submittedName>
        <fullName evidence="4">ComF family protein</fullName>
    </submittedName>
</protein>
<evidence type="ECO:0000259" key="3">
    <source>
        <dbReference type="Pfam" id="PF18912"/>
    </source>
</evidence>
<dbReference type="InterPro" id="IPR000836">
    <property type="entry name" value="PRTase_dom"/>
</dbReference>
<dbReference type="InterPro" id="IPR029057">
    <property type="entry name" value="PRTase-like"/>
</dbReference>
<evidence type="ECO:0000313" key="5">
    <source>
        <dbReference type="Proteomes" id="UP001290861"/>
    </source>
</evidence>
<evidence type="ECO:0000259" key="2">
    <source>
        <dbReference type="Pfam" id="PF00156"/>
    </source>
</evidence>
<reference evidence="4 5" key="1">
    <citation type="journal article" date="2024" name="Appl. Environ. Microbiol.">
        <title>Pontiella agarivorans sp. nov., a novel marine anaerobic bacterium capable of degrading macroalgal polysaccharides and fixing nitrogen.</title>
        <authorList>
            <person name="Liu N."/>
            <person name="Kivenson V."/>
            <person name="Peng X."/>
            <person name="Cui Z."/>
            <person name="Lankiewicz T.S."/>
            <person name="Gosselin K.M."/>
            <person name="English C.J."/>
            <person name="Blair E.M."/>
            <person name="O'Malley M.A."/>
            <person name="Valentine D.L."/>
        </authorList>
    </citation>
    <scope>NUCLEOTIDE SEQUENCE [LARGE SCALE GENOMIC DNA]</scope>
    <source>
        <strain evidence="4 5">NLcol2</strain>
    </source>
</reference>
<dbReference type="PANTHER" id="PTHR47505:SF1">
    <property type="entry name" value="DNA UTILIZATION PROTEIN YHGH"/>
    <property type="match status" value="1"/>
</dbReference>
<dbReference type="InterPro" id="IPR051910">
    <property type="entry name" value="ComF/GntX_DNA_util-trans"/>
</dbReference>
<dbReference type="Pfam" id="PF18912">
    <property type="entry name" value="DZR_2"/>
    <property type="match status" value="1"/>
</dbReference>
<evidence type="ECO:0000313" key="4">
    <source>
        <dbReference type="EMBL" id="MDZ8119046.1"/>
    </source>
</evidence>
<keyword evidence="5" id="KW-1185">Reference proteome</keyword>
<accession>A0ABU5MXV3</accession>
<comment type="caution">
    <text evidence="4">The sequence shown here is derived from an EMBL/GenBank/DDBJ whole genome shotgun (WGS) entry which is preliminary data.</text>
</comment>
<dbReference type="Pfam" id="PF00156">
    <property type="entry name" value="Pribosyltran"/>
    <property type="match status" value="1"/>
</dbReference>
<gene>
    <name evidence="4" type="ORF">P9H32_10455</name>
</gene>
<dbReference type="SUPFAM" id="SSF53271">
    <property type="entry name" value="PRTase-like"/>
    <property type="match status" value="1"/>
</dbReference>
<feature type="domain" description="Phosphoribosyltransferase" evidence="2">
    <location>
        <begin position="168"/>
        <end position="232"/>
    </location>
</feature>
<organism evidence="4 5">
    <name type="scientific">Pontiella agarivorans</name>
    <dbReference type="NCBI Taxonomy" id="3038953"/>
    <lineage>
        <taxon>Bacteria</taxon>
        <taxon>Pseudomonadati</taxon>
        <taxon>Kiritimatiellota</taxon>
        <taxon>Kiritimatiellia</taxon>
        <taxon>Kiritimatiellales</taxon>
        <taxon>Pontiellaceae</taxon>
        <taxon>Pontiella</taxon>
    </lineage>
</organism>
<name>A0ABU5MXV3_9BACT</name>
<dbReference type="Proteomes" id="UP001290861">
    <property type="component" value="Unassembled WGS sequence"/>
</dbReference>
<sequence>MTGWLDMLYPRNCIGCGVSAPETFRFICWDCWSDASMVEPPFCALCGDPVAGSVEHDFICYACSAEKPAFDAARSAVRYEGVAGEALRQLKYEHALHLVPDLAQILFNCLQAEFPGLEVDRIVPVPLFHVRRRERGYNQSGELARALGSLLRVKSSAGILRRIRPTATQTNLTAPQRLSNVRNAFETRREQQLAGKRILLVDDVMTTGATVNACAKALKKGGAASVHVLTVARG</sequence>
<dbReference type="RefSeq" id="WP_322608836.1">
    <property type="nucleotide sequence ID" value="NZ_JARVCO010000010.1"/>
</dbReference>
<comment type="similarity">
    <text evidence="1">Belongs to the ComF/GntX family.</text>
</comment>
<proteinExistence type="inferred from homology"/>
<evidence type="ECO:0000256" key="1">
    <source>
        <dbReference type="ARBA" id="ARBA00008007"/>
    </source>
</evidence>
<dbReference type="CDD" id="cd06223">
    <property type="entry name" value="PRTases_typeI"/>
    <property type="match status" value="1"/>
</dbReference>
<dbReference type="EMBL" id="JARVCO010000010">
    <property type="protein sequence ID" value="MDZ8119046.1"/>
    <property type="molecule type" value="Genomic_DNA"/>
</dbReference>